<comment type="caution">
    <text evidence="3">The sequence shown here is derived from an EMBL/GenBank/DDBJ whole genome shotgun (WGS) entry which is preliminary data.</text>
</comment>
<organism evidence="3 4">
    <name type="scientific">Thauera sinica</name>
    <dbReference type="NCBI Taxonomy" id="2665146"/>
    <lineage>
        <taxon>Bacteria</taxon>
        <taxon>Pseudomonadati</taxon>
        <taxon>Pseudomonadota</taxon>
        <taxon>Betaproteobacteria</taxon>
        <taxon>Rhodocyclales</taxon>
        <taxon>Zoogloeaceae</taxon>
        <taxon>Thauera</taxon>
    </lineage>
</organism>
<dbReference type="Proteomes" id="UP001595974">
    <property type="component" value="Unassembled WGS sequence"/>
</dbReference>
<dbReference type="Pfam" id="PF03473">
    <property type="entry name" value="MOSC"/>
    <property type="match status" value="1"/>
</dbReference>
<dbReference type="PANTHER" id="PTHR30212:SF2">
    <property type="entry name" value="PROTEIN YIIM"/>
    <property type="match status" value="1"/>
</dbReference>
<dbReference type="EMBL" id="JBHSOG010000030">
    <property type="protein sequence ID" value="MFC5769554.1"/>
    <property type="molecule type" value="Genomic_DNA"/>
</dbReference>
<dbReference type="PROSITE" id="PS51340">
    <property type="entry name" value="MOSC"/>
    <property type="match status" value="1"/>
</dbReference>
<proteinExistence type="predicted"/>
<accession>A0ABW1AQU7</accession>
<evidence type="ECO:0000313" key="4">
    <source>
        <dbReference type="Proteomes" id="UP001595974"/>
    </source>
</evidence>
<dbReference type="PANTHER" id="PTHR30212">
    <property type="entry name" value="PROTEIN YIIM"/>
    <property type="match status" value="1"/>
</dbReference>
<gene>
    <name evidence="3" type="ORF">ACFPTN_09210</name>
</gene>
<feature type="domain" description="MOSC" evidence="2">
    <location>
        <begin position="27"/>
        <end position="164"/>
    </location>
</feature>
<dbReference type="Gene3D" id="2.40.33.20">
    <property type="entry name" value="PK beta-barrel domain-like"/>
    <property type="match status" value="1"/>
</dbReference>
<reference evidence="4" key="1">
    <citation type="journal article" date="2019" name="Int. J. Syst. Evol. Microbiol.">
        <title>The Global Catalogue of Microorganisms (GCM) 10K type strain sequencing project: providing services to taxonomists for standard genome sequencing and annotation.</title>
        <authorList>
            <consortium name="The Broad Institute Genomics Platform"/>
            <consortium name="The Broad Institute Genome Sequencing Center for Infectious Disease"/>
            <person name="Wu L."/>
            <person name="Ma J."/>
        </authorList>
    </citation>
    <scope>NUCLEOTIDE SEQUENCE [LARGE SCALE GENOMIC DNA]</scope>
    <source>
        <strain evidence="4">SHR3</strain>
    </source>
</reference>
<protein>
    <submittedName>
        <fullName evidence="3">MOSC domain-containing protein</fullName>
    </submittedName>
</protein>
<name>A0ABW1AQU7_9RHOO</name>
<dbReference type="SUPFAM" id="SSF50800">
    <property type="entry name" value="PK beta-barrel domain-like"/>
    <property type="match status" value="1"/>
</dbReference>
<dbReference type="InterPro" id="IPR052353">
    <property type="entry name" value="Benzoxazolinone_Detox_Enz"/>
</dbReference>
<dbReference type="RefSeq" id="WP_096452292.1">
    <property type="nucleotide sequence ID" value="NZ_JBHSOG010000030.1"/>
</dbReference>
<sequence length="222" mass="24504">MATIDRIFVGDLRPLEPEGQLSGIFKQPVHGAVSLTRDGLAGDHQGDRVHHGGPQKALHHFPAEHYAAFRLRWPQLADLLRPGTLGENLSTTGLDERQVCIGDVFRAGTARIQVSQPRQPCWKISHRLGVDEASRFVAQQGLTGWYYRVLDAGTLQAGDGLELLERPSPELSLARYWQVINEHRPDAGLLRRIATAPGLAPDKAARLNERAAWLEAHGGRNT</sequence>
<evidence type="ECO:0000313" key="3">
    <source>
        <dbReference type="EMBL" id="MFC5769554.1"/>
    </source>
</evidence>
<dbReference type="InterPro" id="IPR011037">
    <property type="entry name" value="Pyrv_Knase-like_insert_dom_sf"/>
</dbReference>
<feature type="compositionally biased region" description="Basic and acidic residues" evidence="1">
    <location>
        <begin position="40"/>
        <end position="50"/>
    </location>
</feature>
<evidence type="ECO:0000256" key="1">
    <source>
        <dbReference type="SAM" id="MobiDB-lite"/>
    </source>
</evidence>
<evidence type="ECO:0000259" key="2">
    <source>
        <dbReference type="PROSITE" id="PS51340"/>
    </source>
</evidence>
<dbReference type="InterPro" id="IPR005302">
    <property type="entry name" value="MoCF_Sase_C"/>
</dbReference>
<feature type="region of interest" description="Disordered" evidence="1">
    <location>
        <begin position="37"/>
        <end position="56"/>
    </location>
</feature>
<keyword evidence="4" id="KW-1185">Reference proteome</keyword>